<feature type="chain" id="PRO_5021023922" evidence="2">
    <location>
        <begin position="23"/>
        <end position="320"/>
    </location>
</feature>
<comment type="similarity">
    <text evidence="1">Belongs to the UPF0065 (bug) family.</text>
</comment>
<reference evidence="3 4" key="1">
    <citation type="submission" date="2019-03" db="EMBL/GenBank/DDBJ databases">
        <title>Genomic Encyclopedia of Type Strains, Phase IV (KMG-IV): sequencing the most valuable type-strain genomes for metagenomic binning, comparative biology and taxonomic classification.</title>
        <authorList>
            <person name="Goeker M."/>
        </authorList>
    </citation>
    <scope>NUCLEOTIDE SEQUENCE [LARGE SCALE GENOMIC DNA]</scope>
    <source>
        <strain evidence="3 4">DSM 100048</strain>
    </source>
</reference>
<gene>
    <name evidence="3" type="ORF">EV686_101327</name>
</gene>
<evidence type="ECO:0000313" key="4">
    <source>
        <dbReference type="Proteomes" id="UP000294692"/>
    </source>
</evidence>
<keyword evidence="4" id="KW-1185">Reference proteome</keyword>
<keyword evidence="2" id="KW-0732">Signal</keyword>
<dbReference type="CDD" id="cd13578">
    <property type="entry name" value="PBP2_Bug27"/>
    <property type="match status" value="1"/>
</dbReference>
<dbReference type="RefSeq" id="WP_207901662.1">
    <property type="nucleotide sequence ID" value="NZ_JBHRVM010000001.1"/>
</dbReference>
<dbReference type="InterPro" id="IPR005064">
    <property type="entry name" value="BUG"/>
</dbReference>
<dbReference type="PIRSF" id="PIRSF017082">
    <property type="entry name" value="YflP"/>
    <property type="match status" value="1"/>
</dbReference>
<evidence type="ECO:0000256" key="2">
    <source>
        <dbReference type="SAM" id="SignalP"/>
    </source>
</evidence>
<dbReference type="Gene3D" id="3.40.190.10">
    <property type="entry name" value="Periplasmic binding protein-like II"/>
    <property type="match status" value="1"/>
</dbReference>
<dbReference type="PANTHER" id="PTHR42928">
    <property type="entry name" value="TRICARBOXYLATE-BINDING PROTEIN"/>
    <property type="match status" value="1"/>
</dbReference>
<dbReference type="SUPFAM" id="SSF53850">
    <property type="entry name" value="Periplasmic binding protein-like II"/>
    <property type="match status" value="1"/>
</dbReference>
<accession>A0A4R3VGN0</accession>
<dbReference type="Gene3D" id="3.40.190.150">
    <property type="entry name" value="Bordetella uptake gene, domain 1"/>
    <property type="match status" value="1"/>
</dbReference>
<sequence>MMKKHWRYWLAALALPMAMAQAQEPAFPPSQIRVIVPFPPGGPTDAIGRLVAKGLQDKLGVNVVVENRGGASAVIGSEAVVKSAPDGATLLFNATHHVTNPVFLKTLPYDTKKDFTPIALVAGMASALVVNPKVPARSVNELIELAKKSPDQLSMATFGGANQLSSALFKSMAGIRMVEVGYKGAAPALNDVIAGHVPLMFNSLVTVAPHVQAGKVVALGVTDSKRSALMPDIPTISEAALPGYEAVAWFGLFMPRADNEVPGKLSAVMKEVLADPGLRETLSHMGAEPGTLVGDDFRQFVDAELDKWAKVGEQSGVQKQ</sequence>
<dbReference type="Proteomes" id="UP000294692">
    <property type="component" value="Unassembled WGS sequence"/>
</dbReference>
<proteinExistence type="inferred from homology"/>
<evidence type="ECO:0000256" key="1">
    <source>
        <dbReference type="ARBA" id="ARBA00006987"/>
    </source>
</evidence>
<feature type="signal peptide" evidence="2">
    <location>
        <begin position="1"/>
        <end position="22"/>
    </location>
</feature>
<dbReference type="EMBL" id="SMBX01000001">
    <property type="protein sequence ID" value="TCV02869.1"/>
    <property type="molecule type" value="Genomic_DNA"/>
</dbReference>
<comment type="caution">
    <text evidence="3">The sequence shown here is derived from an EMBL/GenBank/DDBJ whole genome shotgun (WGS) entry which is preliminary data.</text>
</comment>
<dbReference type="AlphaFoldDB" id="A0A4R3VGN0"/>
<organism evidence="3 4">
    <name type="scientific">Paracandidimonas soli</name>
    <dbReference type="NCBI Taxonomy" id="1917182"/>
    <lineage>
        <taxon>Bacteria</taxon>
        <taxon>Pseudomonadati</taxon>
        <taxon>Pseudomonadota</taxon>
        <taxon>Betaproteobacteria</taxon>
        <taxon>Burkholderiales</taxon>
        <taxon>Alcaligenaceae</taxon>
        <taxon>Paracandidimonas</taxon>
    </lineage>
</organism>
<evidence type="ECO:0000313" key="3">
    <source>
        <dbReference type="EMBL" id="TCV02869.1"/>
    </source>
</evidence>
<dbReference type="Pfam" id="PF03401">
    <property type="entry name" value="TctC"/>
    <property type="match status" value="1"/>
</dbReference>
<dbReference type="PANTHER" id="PTHR42928:SF5">
    <property type="entry name" value="BLR1237 PROTEIN"/>
    <property type="match status" value="1"/>
</dbReference>
<dbReference type="InterPro" id="IPR042100">
    <property type="entry name" value="Bug_dom1"/>
</dbReference>
<keyword evidence="3" id="KW-0675">Receptor</keyword>
<protein>
    <submittedName>
        <fullName evidence="3">Tripartite-type tricarboxylate transporter receptor subunit TctC</fullName>
    </submittedName>
</protein>
<name>A0A4R3VGN0_9BURK</name>